<dbReference type="Pfam" id="PF00370">
    <property type="entry name" value="FGGY_N"/>
    <property type="match status" value="1"/>
</dbReference>
<dbReference type="InterPro" id="IPR018485">
    <property type="entry name" value="FGGY_C"/>
</dbReference>
<gene>
    <name evidence="6" type="ORF">LN051_01010</name>
</gene>
<evidence type="ECO:0000256" key="2">
    <source>
        <dbReference type="ARBA" id="ARBA00022679"/>
    </source>
</evidence>
<evidence type="ECO:0000259" key="4">
    <source>
        <dbReference type="Pfam" id="PF00370"/>
    </source>
</evidence>
<dbReference type="PANTHER" id="PTHR43095:SF5">
    <property type="entry name" value="XYLULOSE KINASE"/>
    <property type="match status" value="1"/>
</dbReference>
<dbReference type="RefSeq" id="WP_229292780.1">
    <property type="nucleotide sequence ID" value="NZ_CP086654.1"/>
</dbReference>
<evidence type="ECO:0000259" key="5">
    <source>
        <dbReference type="Pfam" id="PF02782"/>
    </source>
</evidence>
<protein>
    <submittedName>
        <fullName evidence="6">ATPase</fullName>
    </submittedName>
</protein>
<name>A0ABY3PDD4_9STAP</name>
<dbReference type="PANTHER" id="PTHR43095">
    <property type="entry name" value="SUGAR KINASE"/>
    <property type="match status" value="1"/>
</dbReference>
<dbReference type="InterPro" id="IPR018484">
    <property type="entry name" value="FGGY_N"/>
</dbReference>
<dbReference type="Proteomes" id="UP001197626">
    <property type="component" value="Chromosome"/>
</dbReference>
<dbReference type="Gene3D" id="3.30.420.40">
    <property type="match status" value="2"/>
</dbReference>
<keyword evidence="2" id="KW-0808">Transferase</keyword>
<accession>A0ABY3PDD4</accession>
<dbReference type="EMBL" id="CP086654">
    <property type="protein sequence ID" value="UEX90284.1"/>
    <property type="molecule type" value="Genomic_DNA"/>
</dbReference>
<feature type="domain" description="Carbohydrate kinase FGGY N-terminal" evidence="4">
    <location>
        <begin position="16"/>
        <end position="260"/>
    </location>
</feature>
<dbReference type="Pfam" id="PF02782">
    <property type="entry name" value="FGGY_C"/>
    <property type="match status" value="1"/>
</dbReference>
<dbReference type="InterPro" id="IPR050406">
    <property type="entry name" value="FGGY_Carb_Kinase"/>
</dbReference>
<organism evidence="6 7">
    <name type="scientific">Staphylococcus ratti</name>
    <dbReference type="NCBI Taxonomy" id="2892440"/>
    <lineage>
        <taxon>Bacteria</taxon>
        <taxon>Bacillati</taxon>
        <taxon>Bacillota</taxon>
        <taxon>Bacilli</taxon>
        <taxon>Bacillales</taxon>
        <taxon>Staphylococcaceae</taxon>
        <taxon>Staphylococcus</taxon>
    </lineage>
</organism>
<feature type="domain" description="Carbohydrate kinase FGGY C-terminal" evidence="5">
    <location>
        <begin position="277"/>
        <end position="474"/>
    </location>
</feature>
<evidence type="ECO:0000256" key="1">
    <source>
        <dbReference type="ARBA" id="ARBA00009156"/>
    </source>
</evidence>
<keyword evidence="7" id="KW-1185">Reference proteome</keyword>
<dbReference type="SUPFAM" id="SSF53067">
    <property type="entry name" value="Actin-like ATPase domain"/>
    <property type="match status" value="2"/>
</dbReference>
<proteinExistence type="inferred from homology"/>
<dbReference type="InterPro" id="IPR043129">
    <property type="entry name" value="ATPase_NBD"/>
</dbReference>
<evidence type="ECO:0000256" key="3">
    <source>
        <dbReference type="ARBA" id="ARBA00022777"/>
    </source>
</evidence>
<evidence type="ECO:0000313" key="6">
    <source>
        <dbReference type="EMBL" id="UEX90284.1"/>
    </source>
</evidence>
<evidence type="ECO:0000313" key="7">
    <source>
        <dbReference type="Proteomes" id="UP001197626"/>
    </source>
</evidence>
<comment type="similarity">
    <text evidence="1">Belongs to the FGGY kinase family.</text>
</comment>
<keyword evidence="3" id="KW-0418">Kinase</keyword>
<sequence length="531" mass="59182">MKNQHILTSIQSGDITVGIELGSTQIKTMAIGPDYQPVASGRYTWKSQYCEGYWTYDLDEVWEGIRESYRLMSEQLEQRYGLPLTDVRALGISGMMHGYLAFNEADELLVPFRTWRNNHAQFASQLLSEQFQVNVPERWSIAQFEQAIIDKEPHTHDVAKLMTLAGYVHWQLTGEHVTGIGDASGMFPIDTERHYYRADLMDCYNDLLVEEGHEQKIETLLPHILKAGMCAGRLTKSGAKRIDVSGRLEAGVPLCPPEGDAATGMVATNSVKPKTGNVSVGTSIFAMFVLDHPLSNPYPEVDIVSTPEGFDVAMIHANNGTSDIDAWVQLFGEVLETMGVKWDKSTLYERLFNTVTLADNNAGELLNYNYVASEYLTEVKQGFPMFIRHKGSHFKLANFMKSHVYSTFATLKIGIDRLQADEDLHIETITGHGGMLQAEAVIKTLAAALDAPVQVLKTAHEGGAWGIALLACYMATETEQPLNVFLDQHVYSHQGTTQIVPTTEETQALAHYTRRFQKGLALQHKADISFD</sequence>
<reference evidence="6 7" key="1">
    <citation type="journal article" date="2022" name="Pathogens">
        <title>Staphylococcus ratti sp. nov. Isolated from a Lab Rat.</title>
        <authorList>
            <person name="Kovarovic V."/>
            <person name="Sedlacek I."/>
            <person name="Petras P."/>
            <person name="Kralova S."/>
            <person name="Maslanova I."/>
            <person name="Svec P."/>
            <person name="Neumann-Schaal M."/>
            <person name="Botka T."/>
            <person name="Gelbicova T."/>
            <person name="Stankova E."/>
            <person name="Doskar J."/>
            <person name="Pantucek R."/>
        </authorList>
    </citation>
    <scope>NUCLEOTIDE SEQUENCE [LARGE SCALE GENOMIC DNA]</scope>
    <source>
        <strain evidence="6 7">CCM 9025</strain>
    </source>
</reference>